<dbReference type="Gene3D" id="3.40.50.300">
    <property type="entry name" value="P-loop containing nucleotide triphosphate hydrolases"/>
    <property type="match status" value="1"/>
</dbReference>
<dbReference type="PANTHER" id="PTHR30050:SF5">
    <property type="entry name" value="DNAA REGULATORY INACTIVATOR HDA"/>
    <property type="match status" value="1"/>
</dbReference>
<reference evidence="1" key="1">
    <citation type="submission" date="2022-10" db="EMBL/GenBank/DDBJ databases">
        <authorList>
            <person name="Yue Y."/>
        </authorList>
    </citation>
    <scope>NUCLEOTIDE SEQUENCE</scope>
    <source>
        <strain evidence="1">Z654</strain>
    </source>
</reference>
<evidence type="ECO:0000313" key="2">
    <source>
        <dbReference type="Proteomes" id="UP001208041"/>
    </source>
</evidence>
<dbReference type="RefSeq" id="WP_263952626.1">
    <property type="nucleotide sequence ID" value="NZ_JAOYFC010000001.1"/>
</dbReference>
<dbReference type="AlphaFoldDB" id="A0AAE3IZJ5"/>
<dbReference type="EMBL" id="JAOYFC010000001">
    <property type="protein sequence ID" value="MCV6823793.1"/>
    <property type="molecule type" value="Genomic_DNA"/>
</dbReference>
<name>A0AAE3IZJ5_9RHOB</name>
<dbReference type="PANTHER" id="PTHR30050">
    <property type="entry name" value="CHROMOSOMAL REPLICATION INITIATOR PROTEIN DNAA"/>
    <property type="match status" value="1"/>
</dbReference>
<organism evidence="1 2">
    <name type="scientific">Halocynthiibacter halioticoli</name>
    <dbReference type="NCBI Taxonomy" id="2986804"/>
    <lineage>
        <taxon>Bacteria</taxon>
        <taxon>Pseudomonadati</taxon>
        <taxon>Pseudomonadota</taxon>
        <taxon>Alphaproteobacteria</taxon>
        <taxon>Rhodobacterales</taxon>
        <taxon>Paracoccaceae</taxon>
        <taxon>Halocynthiibacter</taxon>
    </lineage>
</organism>
<dbReference type="GO" id="GO:0006270">
    <property type="term" value="P:DNA replication initiation"/>
    <property type="evidence" value="ECO:0007669"/>
    <property type="project" value="TreeGrafter"/>
</dbReference>
<evidence type="ECO:0000313" key="1">
    <source>
        <dbReference type="EMBL" id="MCV6823793.1"/>
    </source>
</evidence>
<sequence length="225" mass="23746">MPQQLAFELPVRAALGRDDFLVAPSNSVAVATLADWAAWPLGKMVLVGDEGAGKTHLCHVWAEDCGATVLAPDALPTADIDALATGPVAIDGADMLPPEAQEPLFHLHNQLAANGQPLLLTGQTAPSRWPLTLPDLRSRLEATAVTRIEAPDDALLAGVLVKHFNDRQISIAPEVVNYVIKRAPRSLGVMGQVSRALDQTALAEGRAVTRVLAAKVLDALDNSPS</sequence>
<dbReference type="Proteomes" id="UP001208041">
    <property type="component" value="Unassembled WGS sequence"/>
</dbReference>
<dbReference type="InterPro" id="IPR027417">
    <property type="entry name" value="P-loop_NTPase"/>
</dbReference>
<comment type="caution">
    <text evidence="1">The sequence shown here is derived from an EMBL/GenBank/DDBJ whole genome shotgun (WGS) entry which is preliminary data.</text>
</comment>
<dbReference type="GO" id="GO:0005886">
    <property type="term" value="C:plasma membrane"/>
    <property type="evidence" value="ECO:0007669"/>
    <property type="project" value="TreeGrafter"/>
</dbReference>
<dbReference type="SUPFAM" id="SSF52540">
    <property type="entry name" value="P-loop containing nucleoside triphosphate hydrolases"/>
    <property type="match status" value="1"/>
</dbReference>
<protein>
    <submittedName>
        <fullName evidence="1">DnaA/Hda family protein</fullName>
    </submittedName>
</protein>
<proteinExistence type="predicted"/>
<dbReference type="GO" id="GO:0003688">
    <property type="term" value="F:DNA replication origin binding"/>
    <property type="evidence" value="ECO:0007669"/>
    <property type="project" value="TreeGrafter"/>
</dbReference>
<dbReference type="Gene3D" id="1.10.8.60">
    <property type="match status" value="1"/>
</dbReference>
<gene>
    <name evidence="1" type="ORF">OH136_04420</name>
</gene>
<keyword evidence="2" id="KW-1185">Reference proteome</keyword>
<accession>A0AAE3IZJ5</accession>